<protein>
    <submittedName>
        <fullName evidence="1">Uncharacterized protein</fullName>
    </submittedName>
</protein>
<comment type="caution">
    <text evidence="1">The sequence shown here is derived from an EMBL/GenBank/DDBJ whole genome shotgun (WGS) entry which is preliminary data.</text>
</comment>
<evidence type="ECO:0000313" key="1">
    <source>
        <dbReference type="EMBL" id="MFD2563402.1"/>
    </source>
</evidence>
<keyword evidence="2" id="KW-1185">Reference proteome</keyword>
<dbReference type="EMBL" id="JBHULE010000019">
    <property type="protein sequence ID" value="MFD2563402.1"/>
    <property type="molecule type" value="Genomic_DNA"/>
</dbReference>
<accession>A0ABW5LGC0</accession>
<organism evidence="1 2">
    <name type="scientific">Aquimarina rubra</name>
    <dbReference type="NCBI Taxonomy" id="1920033"/>
    <lineage>
        <taxon>Bacteria</taxon>
        <taxon>Pseudomonadati</taxon>
        <taxon>Bacteroidota</taxon>
        <taxon>Flavobacteriia</taxon>
        <taxon>Flavobacteriales</taxon>
        <taxon>Flavobacteriaceae</taxon>
        <taxon>Aquimarina</taxon>
    </lineage>
</organism>
<evidence type="ECO:0000313" key="2">
    <source>
        <dbReference type="Proteomes" id="UP001597319"/>
    </source>
</evidence>
<dbReference type="Proteomes" id="UP001597319">
    <property type="component" value="Unassembled WGS sequence"/>
</dbReference>
<reference evidence="2" key="1">
    <citation type="journal article" date="2019" name="Int. J. Syst. Evol. Microbiol.">
        <title>The Global Catalogue of Microorganisms (GCM) 10K type strain sequencing project: providing services to taxonomists for standard genome sequencing and annotation.</title>
        <authorList>
            <consortium name="The Broad Institute Genomics Platform"/>
            <consortium name="The Broad Institute Genome Sequencing Center for Infectious Disease"/>
            <person name="Wu L."/>
            <person name="Ma J."/>
        </authorList>
    </citation>
    <scope>NUCLEOTIDE SEQUENCE [LARGE SCALE GENOMIC DNA]</scope>
    <source>
        <strain evidence="2">KCTC 52274</strain>
    </source>
</reference>
<dbReference type="RefSeq" id="WP_378292787.1">
    <property type="nucleotide sequence ID" value="NZ_JBHULE010000019.1"/>
</dbReference>
<name>A0ABW5LGC0_9FLAO</name>
<gene>
    <name evidence="1" type="ORF">ACFSR1_12050</name>
</gene>
<proteinExistence type="predicted"/>
<sequence>MNASIHKYLFIILTCFLTIGIHGQEKVTEEKNIFIDKQNLTDYNQMPVYTPEAKSKMPVHDPNYELDKQINFALINDTKKEEVLITANLNTDPFSSLLINPGQQLSLGEIAKKLKEHK</sequence>